<dbReference type="GO" id="GO:0008290">
    <property type="term" value="C:F-actin capping protein complex"/>
    <property type="evidence" value="ECO:0007669"/>
    <property type="project" value="UniProtKB-UniRule"/>
</dbReference>
<dbReference type="Proteomes" id="UP001174936">
    <property type="component" value="Unassembled WGS sequence"/>
</dbReference>
<comment type="similarity">
    <text evidence="2 8">Belongs to the F-actin-capping protein alpha subunit family.</text>
</comment>
<evidence type="ECO:0000256" key="2">
    <source>
        <dbReference type="ARBA" id="ARBA00010479"/>
    </source>
</evidence>
<dbReference type="InterPro" id="IPR002189">
    <property type="entry name" value="CapZ_alpha"/>
</dbReference>
<dbReference type="PANTHER" id="PTHR10653:SF0">
    <property type="entry name" value="F-ACTIN-CAPPING PROTEIN SUBUNIT ALPHA"/>
    <property type="match status" value="1"/>
</dbReference>
<dbReference type="AlphaFoldDB" id="A0AA40CKU4"/>
<evidence type="ECO:0000256" key="4">
    <source>
        <dbReference type="ARBA" id="ARBA00022467"/>
    </source>
</evidence>
<dbReference type="PRINTS" id="PR00191">
    <property type="entry name" value="FACTINCAPA"/>
</dbReference>
<dbReference type="FunFam" id="3.90.1150.210:FF:000003">
    <property type="entry name" value="F-actin-capping protein subunit alpha"/>
    <property type="match status" value="1"/>
</dbReference>
<dbReference type="EMBL" id="JAULSV010000006">
    <property type="protein sequence ID" value="KAK0641153.1"/>
    <property type="molecule type" value="Genomic_DNA"/>
</dbReference>
<evidence type="ECO:0000313" key="9">
    <source>
        <dbReference type="EMBL" id="KAK0641153.1"/>
    </source>
</evidence>
<evidence type="ECO:0000256" key="7">
    <source>
        <dbReference type="ARBA" id="ARBA00025389"/>
    </source>
</evidence>
<evidence type="ECO:0000313" key="10">
    <source>
        <dbReference type="Proteomes" id="UP001174936"/>
    </source>
</evidence>
<dbReference type="GO" id="GO:0030036">
    <property type="term" value="P:actin cytoskeleton organization"/>
    <property type="evidence" value="ECO:0007669"/>
    <property type="project" value="TreeGrafter"/>
</dbReference>
<comment type="subcellular location">
    <subcellularLocation>
        <location evidence="1">Cytoplasm</location>
    </subcellularLocation>
</comment>
<dbReference type="InterPro" id="IPR037282">
    <property type="entry name" value="CapZ_alpha/beta"/>
</dbReference>
<keyword evidence="10" id="KW-1185">Reference proteome</keyword>
<comment type="function">
    <text evidence="7 8">F-actin-capping proteins bind in a Ca(2+)-independent manner to the fast growing ends of actin filaments (barbed end) thereby blocking the exchange of subunits at these ends. Unlike other capping proteins (such as gelsolin and severin), these proteins do not sever actin filaments.</text>
</comment>
<dbReference type="GO" id="GO:0051015">
    <property type="term" value="F:actin filament binding"/>
    <property type="evidence" value="ECO:0007669"/>
    <property type="project" value="TreeGrafter"/>
</dbReference>
<dbReference type="PROSITE" id="PS00748">
    <property type="entry name" value="F_ACTIN_CAPPING_A_1"/>
    <property type="match status" value="1"/>
</dbReference>
<proteinExistence type="inferred from homology"/>
<dbReference type="PROSITE" id="PS00749">
    <property type="entry name" value="F_ACTIN_CAPPING_A_2"/>
    <property type="match status" value="1"/>
</dbReference>
<dbReference type="InterPro" id="IPR042276">
    <property type="entry name" value="CapZ_alpha/beta_2"/>
</dbReference>
<keyword evidence="6 8" id="KW-0009">Actin-binding</keyword>
<sequence>MASHKEIVSSFIEGAPPGELTDVIADIKALTIHEPSLVKGLGPAFEKYNEEQFTTVKLPGGSQLVVVSEHSALGGGRYFDVESSTSFEFDHATRKASAVQSYVLEGAQSDLVKSTIKALSPYVKEHFPDAAYGAYPIEDDSKVAVIIVGNKYSPKNFWNGRWRSLYVFDPSTGILEGSVKVDVHYYEDGNVRLLTNKPVSQPVPSGTGAGIVREIATTEKKYQEELNRSFTNLSEGAFKGLRRQLPVTRQKIEWEKVASYRVGQDIGGGSSRR</sequence>
<dbReference type="GO" id="GO:0030479">
    <property type="term" value="C:actin cortical patch"/>
    <property type="evidence" value="ECO:0007669"/>
    <property type="project" value="TreeGrafter"/>
</dbReference>
<keyword evidence="4 8" id="KW-0117">Actin capping</keyword>
<evidence type="ECO:0000256" key="3">
    <source>
        <dbReference type="ARBA" id="ARBA00014038"/>
    </source>
</evidence>
<evidence type="ECO:0000256" key="5">
    <source>
        <dbReference type="ARBA" id="ARBA00022490"/>
    </source>
</evidence>
<dbReference type="GO" id="GO:0051016">
    <property type="term" value="P:barbed-end actin filament capping"/>
    <property type="evidence" value="ECO:0007669"/>
    <property type="project" value="UniProtKB-UniRule"/>
</dbReference>
<reference evidence="9" key="1">
    <citation type="submission" date="2023-06" db="EMBL/GenBank/DDBJ databases">
        <title>Genome-scale phylogeny and comparative genomics of the fungal order Sordariales.</title>
        <authorList>
            <consortium name="Lawrence Berkeley National Laboratory"/>
            <person name="Hensen N."/>
            <person name="Bonometti L."/>
            <person name="Westerberg I."/>
            <person name="Brannstrom I.O."/>
            <person name="Guillou S."/>
            <person name="Cros-Aarteil S."/>
            <person name="Calhoun S."/>
            <person name="Haridas S."/>
            <person name="Kuo A."/>
            <person name="Mondo S."/>
            <person name="Pangilinan J."/>
            <person name="Riley R."/>
            <person name="Labutti K."/>
            <person name="Andreopoulos B."/>
            <person name="Lipzen A."/>
            <person name="Chen C."/>
            <person name="Yanf M."/>
            <person name="Daum C."/>
            <person name="Ng V."/>
            <person name="Clum A."/>
            <person name="Steindorff A."/>
            <person name="Ohm R."/>
            <person name="Martin F."/>
            <person name="Silar P."/>
            <person name="Natvig D."/>
            <person name="Lalanne C."/>
            <person name="Gautier V."/>
            <person name="Ament-Velasquez S.L."/>
            <person name="Kruys A."/>
            <person name="Hutchinson M.I."/>
            <person name="Powell A.J."/>
            <person name="Barry K."/>
            <person name="Miller A.N."/>
            <person name="Grigoriev I.V."/>
            <person name="Debuchy R."/>
            <person name="Gladieux P."/>
            <person name="Thoren M.H."/>
            <person name="Johannesson H."/>
        </authorList>
    </citation>
    <scope>NUCLEOTIDE SEQUENCE</scope>
    <source>
        <strain evidence="9">SMH2532-1</strain>
    </source>
</reference>
<evidence type="ECO:0000256" key="1">
    <source>
        <dbReference type="ARBA" id="ARBA00004496"/>
    </source>
</evidence>
<organism evidence="9 10">
    <name type="scientific">Cercophora newfieldiana</name>
    <dbReference type="NCBI Taxonomy" id="92897"/>
    <lineage>
        <taxon>Eukaryota</taxon>
        <taxon>Fungi</taxon>
        <taxon>Dikarya</taxon>
        <taxon>Ascomycota</taxon>
        <taxon>Pezizomycotina</taxon>
        <taxon>Sordariomycetes</taxon>
        <taxon>Sordariomycetidae</taxon>
        <taxon>Sordariales</taxon>
        <taxon>Lasiosphaeriaceae</taxon>
        <taxon>Cercophora</taxon>
    </lineage>
</organism>
<dbReference type="SUPFAM" id="SSF90096">
    <property type="entry name" value="Subunits of heterodimeric actin filament capping protein Capz"/>
    <property type="match status" value="1"/>
</dbReference>
<accession>A0AA40CKU4</accession>
<evidence type="ECO:0000256" key="8">
    <source>
        <dbReference type="RuleBase" id="RU365077"/>
    </source>
</evidence>
<dbReference type="Pfam" id="PF01267">
    <property type="entry name" value="F-actin_cap_A"/>
    <property type="match status" value="1"/>
</dbReference>
<comment type="subunit">
    <text evidence="8">Heterodimer of an alpha and a beta subunit.</text>
</comment>
<dbReference type="Gene3D" id="3.90.1150.210">
    <property type="entry name" value="F-actin capping protein, beta subunit"/>
    <property type="match status" value="1"/>
</dbReference>
<comment type="caution">
    <text evidence="9">The sequence shown here is derived from an EMBL/GenBank/DDBJ whole genome shotgun (WGS) entry which is preliminary data.</text>
</comment>
<dbReference type="Gene3D" id="3.30.1140.60">
    <property type="entry name" value="F-actin capping protein, alpha subunit"/>
    <property type="match status" value="1"/>
</dbReference>
<keyword evidence="5" id="KW-0963">Cytoplasm</keyword>
<dbReference type="FunFam" id="3.30.1140.60:FF:000004">
    <property type="entry name" value="F-actin-capping protein subunit alpha"/>
    <property type="match status" value="1"/>
</dbReference>
<name>A0AA40CKU4_9PEZI</name>
<dbReference type="InterPro" id="IPR017865">
    <property type="entry name" value="F-actin_cap_asu_CS"/>
</dbReference>
<evidence type="ECO:0000256" key="6">
    <source>
        <dbReference type="ARBA" id="ARBA00023203"/>
    </source>
</evidence>
<dbReference type="InterPro" id="IPR042489">
    <property type="entry name" value="CapZ_alpha_1"/>
</dbReference>
<gene>
    <name evidence="9" type="ORF">B0T16DRAFT_209710</name>
</gene>
<protein>
    <recommendedName>
        <fullName evidence="3 8">F-actin-capping protein subunit alpha</fullName>
    </recommendedName>
</protein>
<dbReference type="PANTHER" id="PTHR10653">
    <property type="entry name" value="F-ACTIN-CAPPING PROTEIN SUBUNIT ALPHA"/>
    <property type="match status" value="1"/>
</dbReference>